<reference evidence="2 4" key="1">
    <citation type="submission" date="2017-06" db="EMBL/GenBank/DDBJ databases">
        <title>A platform for efficient transgenesis in Macrostomum lignano, a flatworm model organism for stem cell research.</title>
        <authorList>
            <person name="Berezikov E."/>
        </authorList>
    </citation>
    <scope>NUCLEOTIDE SEQUENCE [LARGE SCALE GENOMIC DNA]</scope>
    <source>
        <strain evidence="2">DV1</strain>
        <tissue evidence="2">Whole organism</tissue>
    </source>
</reference>
<evidence type="ECO:0000256" key="1">
    <source>
        <dbReference type="SAM" id="MobiDB-lite"/>
    </source>
</evidence>
<dbReference type="EMBL" id="NIVC01003077">
    <property type="protein sequence ID" value="PAA53511.1"/>
    <property type="molecule type" value="Genomic_DNA"/>
</dbReference>
<accession>A0A267DJR4</accession>
<dbReference type="OrthoDB" id="6128631at2759"/>
<dbReference type="PANTHER" id="PTHR31594:SF14">
    <property type="entry name" value="FIBRONECTIN TYPE-III DOMAIN-CONTAINING PROTEIN"/>
    <property type="match status" value="1"/>
</dbReference>
<dbReference type="PANTHER" id="PTHR31594">
    <property type="entry name" value="AIG1-TYPE G DOMAIN-CONTAINING PROTEIN"/>
    <property type="match status" value="1"/>
</dbReference>
<feature type="non-terminal residue" evidence="2">
    <location>
        <position position="1"/>
    </location>
</feature>
<evidence type="ECO:0000313" key="3">
    <source>
        <dbReference type="EMBL" id="PAA53511.1"/>
    </source>
</evidence>
<sequence>TILTNDFNMQTQPECILSLGRPFQLGQLYDIRQHRIIAQSAWPSDRIRKMTTRLDDAPSVRFSLDYEYSSKRRAEQLGLNAQLRFCIEFKALWWTVYEKTMTGSAKYVTEASSTETSGSVTLQYDVKSAFEELQYCNEPVDNEKKLLSIGATHVVTGIRYGGKAFIVCKGWSNASSFFERATSDCHELVDWKVEQWIRDAGQSARSFAQFGLPNRSSSSGSYQIECHTDFKQPRKTMREPPDVLEYFKSLDSRDANQAMEIHLTPLCYFCPSVPASVPMTKTQHLEDACQYLQALKAGFEHSEQLLDKISREAELNISIGETLNGYNRDLDTHVNEYTQRMQQSFVNHRTSDEFAEAHHAGSLDSVFTYTSMDTSLNMFGRQTTDLCDLSAKLRQGIDATSAEELEMKAERLAKEIEDLFSIHNSSKQLEEQMSPGQSNFRIKRTRIEERSRDDRSCITWCIRCRSTCHEDCGYSNNEDKAKCCAMNSDGYCKECGCYWRLHRNTSTEQREFEYYESVPIDKVSKKYGENTNQRGAARRLKYHLGMDAKMALQKTAYKLVSAHRCLKGLHQDVNLDQFIRDKLRSKRLDPEDSSKLIELTKAIDARVEDRTDYARFEWQSRLPERPTTPPTFGAVGADSTGSGTARIGAAVFGAGSSDLYRSLYGGRQNRDSNPQSDPDCTIS</sequence>
<dbReference type="AlphaFoldDB" id="A0A267DJR4"/>
<dbReference type="EMBL" id="NIVC01003849">
    <property type="protein sequence ID" value="PAA49540.1"/>
    <property type="molecule type" value="Genomic_DNA"/>
</dbReference>
<dbReference type="Proteomes" id="UP000215902">
    <property type="component" value="Unassembled WGS sequence"/>
</dbReference>
<evidence type="ECO:0000313" key="4">
    <source>
        <dbReference type="Proteomes" id="UP000215902"/>
    </source>
</evidence>
<feature type="compositionally biased region" description="Polar residues" evidence="1">
    <location>
        <begin position="671"/>
        <end position="683"/>
    </location>
</feature>
<keyword evidence="4" id="KW-1185">Reference proteome</keyword>
<comment type="caution">
    <text evidence="2">The sequence shown here is derived from an EMBL/GenBank/DDBJ whole genome shotgun (WGS) entry which is preliminary data.</text>
</comment>
<gene>
    <name evidence="3" type="ORF">BOX15_Mlig004669g2</name>
    <name evidence="2" type="ORF">BOX15_Mlig004669g3</name>
</gene>
<name>A0A267DJR4_9PLAT</name>
<proteinExistence type="predicted"/>
<dbReference type="InterPro" id="IPR052090">
    <property type="entry name" value="Cytolytic_pore-forming_toxin"/>
</dbReference>
<evidence type="ECO:0000313" key="2">
    <source>
        <dbReference type="EMBL" id="PAA49540.1"/>
    </source>
</evidence>
<feature type="region of interest" description="Disordered" evidence="1">
    <location>
        <begin position="663"/>
        <end position="683"/>
    </location>
</feature>
<evidence type="ECO:0008006" key="5">
    <source>
        <dbReference type="Google" id="ProtNLM"/>
    </source>
</evidence>
<organism evidence="2 4">
    <name type="scientific">Macrostomum lignano</name>
    <dbReference type="NCBI Taxonomy" id="282301"/>
    <lineage>
        <taxon>Eukaryota</taxon>
        <taxon>Metazoa</taxon>
        <taxon>Spiralia</taxon>
        <taxon>Lophotrochozoa</taxon>
        <taxon>Platyhelminthes</taxon>
        <taxon>Rhabditophora</taxon>
        <taxon>Macrostomorpha</taxon>
        <taxon>Macrostomida</taxon>
        <taxon>Macrostomidae</taxon>
        <taxon>Macrostomum</taxon>
    </lineage>
</organism>
<protein>
    <recommendedName>
        <fullName evidence="5">MACPF domain-containing protein</fullName>
    </recommendedName>
</protein>